<dbReference type="EMBL" id="BSPL01000025">
    <property type="protein sequence ID" value="GLS73343.1"/>
    <property type="molecule type" value="Genomic_DNA"/>
</dbReference>
<gene>
    <name evidence="3" type="ORF">GCM10007890_53580</name>
</gene>
<keyword evidence="2" id="KW-0732">Signal</keyword>
<dbReference type="RefSeq" id="WP_238197364.1">
    <property type="nucleotide sequence ID" value="NZ_BPQZ01000018.1"/>
</dbReference>
<accession>A0AA37TL79</accession>
<sequence>MRPLSRLFLAAFVLVPAAARAGEFAQSPPAPGMALTLPDPGMASGTPAPAPPPALGAPPPVAAQADLTGGRRRLRALGSGFPSIDGQLPNQRTGPRREHVVHDICIGC</sequence>
<keyword evidence="4" id="KW-1185">Reference proteome</keyword>
<protein>
    <submittedName>
        <fullName evidence="3">Uncharacterized protein</fullName>
    </submittedName>
</protein>
<evidence type="ECO:0000313" key="4">
    <source>
        <dbReference type="Proteomes" id="UP001157440"/>
    </source>
</evidence>
<organism evidence="3 4">
    <name type="scientific">Methylobacterium tardum</name>
    <dbReference type="NCBI Taxonomy" id="374432"/>
    <lineage>
        <taxon>Bacteria</taxon>
        <taxon>Pseudomonadati</taxon>
        <taxon>Pseudomonadota</taxon>
        <taxon>Alphaproteobacteria</taxon>
        <taxon>Hyphomicrobiales</taxon>
        <taxon>Methylobacteriaceae</taxon>
        <taxon>Methylobacterium</taxon>
    </lineage>
</organism>
<evidence type="ECO:0000256" key="1">
    <source>
        <dbReference type="SAM" id="MobiDB-lite"/>
    </source>
</evidence>
<feature type="region of interest" description="Disordered" evidence="1">
    <location>
        <begin position="76"/>
        <end position="95"/>
    </location>
</feature>
<comment type="caution">
    <text evidence="3">The sequence shown here is derived from an EMBL/GenBank/DDBJ whole genome shotgun (WGS) entry which is preliminary data.</text>
</comment>
<feature type="signal peptide" evidence="2">
    <location>
        <begin position="1"/>
        <end position="21"/>
    </location>
</feature>
<evidence type="ECO:0000313" key="3">
    <source>
        <dbReference type="EMBL" id="GLS73343.1"/>
    </source>
</evidence>
<dbReference type="Proteomes" id="UP001157440">
    <property type="component" value="Unassembled WGS sequence"/>
</dbReference>
<feature type="chain" id="PRO_5041206142" evidence="2">
    <location>
        <begin position="22"/>
        <end position="108"/>
    </location>
</feature>
<feature type="compositionally biased region" description="Pro residues" evidence="1">
    <location>
        <begin position="48"/>
        <end position="61"/>
    </location>
</feature>
<dbReference type="AlphaFoldDB" id="A0AA37TL79"/>
<feature type="region of interest" description="Disordered" evidence="1">
    <location>
        <begin position="24"/>
        <end position="64"/>
    </location>
</feature>
<reference evidence="4" key="1">
    <citation type="journal article" date="2019" name="Int. J. Syst. Evol. Microbiol.">
        <title>The Global Catalogue of Microorganisms (GCM) 10K type strain sequencing project: providing services to taxonomists for standard genome sequencing and annotation.</title>
        <authorList>
            <consortium name="The Broad Institute Genomics Platform"/>
            <consortium name="The Broad Institute Genome Sequencing Center for Infectious Disease"/>
            <person name="Wu L."/>
            <person name="Ma J."/>
        </authorList>
    </citation>
    <scope>NUCLEOTIDE SEQUENCE [LARGE SCALE GENOMIC DNA]</scope>
    <source>
        <strain evidence="4">NBRC 103632</strain>
    </source>
</reference>
<evidence type="ECO:0000256" key="2">
    <source>
        <dbReference type="SAM" id="SignalP"/>
    </source>
</evidence>
<name>A0AA37TL79_9HYPH</name>
<proteinExistence type="predicted"/>